<keyword evidence="1" id="KW-0808">Transferase</keyword>
<evidence type="ECO:0000313" key="2">
    <source>
        <dbReference type="Proteomes" id="UP000276972"/>
    </source>
</evidence>
<proteinExistence type="predicted"/>
<dbReference type="Proteomes" id="UP000276972">
    <property type="component" value="Unassembled WGS sequence"/>
</dbReference>
<accession>A0A7Z6UZY2</accession>
<keyword evidence="1" id="KW-0328">Glycosyltransferase</keyword>
<reference evidence="1 2" key="1">
    <citation type="submission" date="2018-11" db="EMBL/GenBank/DDBJ databases">
        <authorList>
            <person name="Gutierrez A.J."/>
            <person name="Bravo M."/>
        </authorList>
    </citation>
    <scope>NUCLEOTIDE SEQUENCE [LARGE SCALE GENOMIC DNA]</scope>
    <source>
        <strain evidence="1 2">22388</strain>
    </source>
</reference>
<sequence length="24" mass="2813">MNTDFSHITDIEGMRFINEEDALN</sequence>
<organism evidence="1 2">
    <name type="scientific">Helicobacter pylori</name>
    <name type="common">Campylobacter pylori</name>
    <dbReference type="NCBI Taxonomy" id="210"/>
    <lineage>
        <taxon>Bacteria</taxon>
        <taxon>Pseudomonadati</taxon>
        <taxon>Campylobacterota</taxon>
        <taxon>Epsilonproteobacteria</taxon>
        <taxon>Campylobacterales</taxon>
        <taxon>Helicobacteraceae</taxon>
        <taxon>Helicobacter</taxon>
    </lineage>
</organism>
<dbReference type="AlphaFoldDB" id="A0A7Z6UZY2"/>
<comment type="caution">
    <text evidence="1">The sequence shown here is derived from an EMBL/GenBank/DDBJ whole genome shotgun (WGS) entry which is preliminary data.</text>
</comment>
<protein>
    <submittedName>
        <fullName evidence="1">Phosphoribosyltransferase</fullName>
    </submittedName>
</protein>
<feature type="non-terminal residue" evidence="1">
    <location>
        <position position="24"/>
    </location>
</feature>
<dbReference type="GO" id="GO:0016757">
    <property type="term" value="F:glycosyltransferase activity"/>
    <property type="evidence" value="ECO:0007669"/>
    <property type="project" value="UniProtKB-KW"/>
</dbReference>
<name>A0A7Z6UZY2_HELPX</name>
<dbReference type="EMBL" id="RPFP01000156">
    <property type="protein sequence ID" value="RPF66662.1"/>
    <property type="molecule type" value="Genomic_DNA"/>
</dbReference>
<evidence type="ECO:0000313" key="1">
    <source>
        <dbReference type="EMBL" id="RPF66662.1"/>
    </source>
</evidence>
<gene>
    <name evidence="1" type="ORF">EGV97_09335</name>
</gene>